<protein>
    <submittedName>
        <fullName evidence="1">Uncharacterized protein</fullName>
    </submittedName>
</protein>
<dbReference type="EMBL" id="MELK01000016">
    <property type="protein sequence ID" value="OFW59347.1"/>
    <property type="molecule type" value="Genomic_DNA"/>
</dbReference>
<gene>
    <name evidence="1" type="ORF">A2Y75_10935</name>
</gene>
<name>A0A1F2WR56_9ACTN</name>
<sequence>MRRRDAIIALQTAGVASGRRDMLGAGRQREYQRGAAALEHSEALKGRAARPASVIIKEGRGRVDNCIAGSELNARVMALVRGSPKLFGKREWGRAARA</sequence>
<reference evidence="1 2" key="1">
    <citation type="journal article" date="2016" name="Nat. Commun.">
        <title>Thousands of microbial genomes shed light on interconnected biogeochemical processes in an aquifer system.</title>
        <authorList>
            <person name="Anantharaman K."/>
            <person name="Brown C.T."/>
            <person name="Hug L.A."/>
            <person name="Sharon I."/>
            <person name="Castelle C.J."/>
            <person name="Probst A.J."/>
            <person name="Thomas B.C."/>
            <person name="Singh A."/>
            <person name="Wilkins M.J."/>
            <person name="Karaoz U."/>
            <person name="Brodie E.L."/>
            <person name="Williams K.H."/>
            <person name="Hubbard S.S."/>
            <person name="Banfield J.F."/>
        </authorList>
    </citation>
    <scope>NUCLEOTIDE SEQUENCE [LARGE SCALE GENOMIC DNA]</scope>
</reference>
<dbReference type="Proteomes" id="UP000177876">
    <property type="component" value="Unassembled WGS sequence"/>
</dbReference>
<proteinExistence type="predicted"/>
<comment type="caution">
    <text evidence="1">The sequence shown here is derived from an EMBL/GenBank/DDBJ whole genome shotgun (WGS) entry which is preliminary data.</text>
</comment>
<accession>A0A1F2WR56</accession>
<dbReference type="STRING" id="1797197.A2Y75_10935"/>
<dbReference type="AlphaFoldDB" id="A0A1F2WR56"/>
<evidence type="ECO:0000313" key="2">
    <source>
        <dbReference type="Proteomes" id="UP000177876"/>
    </source>
</evidence>
<organism evidence="1 2">
    <name type="scientific">Candidatus Solincola sediminis</name>
    <dbReference type="NCBI Taxonomy" id="1797199"/>
    <lineage>
        <taxon>Bacteria</taxon>
        <taxon>Bacillati</taxon>
        <taxon>Actinomycetota</taxon>
        <taxon>Candidatus Geothermincolia</taxon>
        <taxon>Candidatus Geothermincolales</taxon>
        <taxon>Candidatus Geothermincolaceae</taxon>
        <taxon>Candidatus Solincola</taxon>
    </lineage>
</organism>
<evidence type="ECO:0000313" key="1">
    <source>
        <dbReference type="EMBL" id="OFW59347.1"/>
    </source>
</evidence>